<evidence type="ECO:0000259" key="6">
    <source>
        <dbReference type="Pfam" id="PF00931"/>
    </source>
</evidence>
<comment type="caution">
    <text evidence="11">The sequence shown here is derived from an EMBL/GenBank/DDBJ whole genome shotgun (WGS) entry which is preliminary data.</text>
</comment>
<keyword evidence="4" id="KW-0611">Plant defense</keyword>
<feature type="domain" description="Disease resistance N-terminal" evidence="7">
    <location>
        <begin position="12"/>
        <end position="97"/>
    </location>
</feature>
<feature type="domain" description="Disease resistance R13L4/SHOC-2-like LRR" evidence="9">
    <location>
        <begin position="475"/>
        <end position="553"/>
    </location>
</feature>
<evidence type="ECO:0000259" key="8">
    <source>
        <dbReference type="Pfam" id="PF23559"/>
    </source>
</evidence>
<dbReference type="InterPro" id="IPR002182">
    <property type="entry name" value="NB-ARC"/>
</dbReference>
<dbReference type="InterPro" id="IPR027417">
    <property type="entry name" value="P-loop_NTPase"/>
</dbReference>
<organism evidence="11 12">
    <name type="scientific">Carnegiea gigantea</name>
    <dbReference type="NCBI Taxonomy" id="171969"/>
    <lineage>
        <taxon>Eukaryota</taxon>
        <taxon>Viridiplantae</taxon>
        <taxon>Streptophyta</taxon>
        <taxon>Embryophyta</taxon>
        <taxon>Tracheophyta</taxon>
        <taxon>Spermatophyta</taxon>
        <taxon>Magnoliopsida</taxon>
        <taxon>eudicotyledons</taxon>
        <taxon>Gunneridae</taxon>
        <taxon>Pentapetalae</taxon>
        <taxon>Caryophyllales</taxon>
        <taxon>Cactineae</taxon>
        <taxon>Cactaceae</taxon>
        <taxon>Cactoideae</taxon>
        <taxon>Echinocereeae</taxon>
        <taxon>Carnegiea</taxon>
    </lineage>
</organism>
<dbReference type="Pfam" id="PF23559">
    <property type="entry name" value="WHD_DRP"/>
    <property type="match status" value="2"/>
</dbReference>
<evidence type="ECO:0000256" key="3">
    <source>
        <dbReference type="ARBA" id="ARBA00022741"/>
    </source>
</evidence>
<feature type="domain" description="Disease resistance protein winged helix" evidence="8">
    <location>
        <begin position="373"/>
        <end position="430"/>
    </location>
</feature>
<dbReference type="InterPro" id="IPR056789">
    <property type="entry name" value="LRR_R13L1-DRL21"/>
</dbReference>
<dbReference type="InterPro" id="IPR032675">
    <property type="entry name" value="LRR_dom_sf"/>
</dbReference>
<evidence type="ECO:0000256" key="1">
    <source>
        <dbReference type="ARBA" id="ARBA00022614"/>
    </source>
</evidence>
<keyword evidence="5" id="KW-0067">ATP-binding</keyword>
<sequence length="1065" mass="121582">MIFPVSVLADHVVNRILEALESFVTAKFHELYGVQSEIENLSRQFQAIQAVLEDAQRFQQGSHSTVQQVWLTGLQDLALDLEDVLALYATEAPLWSKQKFTAPFAWLRFRSEAASKIKEVAKNIDTVSKEKNKFHSGEGHNEMLEFVTGTKQDMMAANEDRILQELAERRFLLVLDDVWLDKLEWESLHRVLKLCHRQGKVLITSRNEKVTEKMDALHIQRLDVMPEDECWTLFSKRVFRAGKCSEELEQFGKEIIRRCKFLPLAVKAMAGLLCRDPSEQRLKNILKNGIWISDQSHFGNDTSDILPALKLSYDDLPHQLKKCFEYCCLFPKGYMFEKNELVRLWIVEGYIKPVGAEDSFDELRSRSFFRLLDVNIDKNELIKLWIAEGRISDIDHMEDVSIHFKELLNSRQLANYTERYKMHDLIHDMARDISSGCQQVEENDSSSIKQQSRHISFLGQDAKKLTEGVLKAQKLRTLLLPTVHPKDFGQTLDEMFRTLSYLRVLDLSASTIKDLPESIGELKLLGYLDLSRTEIRMLPNTICNLHNLQILKLLWCLWLWKLPKDFGNLKKLMYLELDNMFWYKCSALPPKIGGLTNLHYLYSFHVRRKSGYGIDELGCMNSLEGTLRISNLENSEDAKCAKLKQKESISGLVLEWSDKDADPQGKTAQERVLEDLEPHHGLEELHINHFKGNRFSSWMGMLRCLKEVSLNHCINCRALSLGPLPHLSVLRIKGMLELVQWPEIIYGSLTRLSISNCPKLRELPGNFPNLVSAKIKQCDALTALFPLMPSLTSMVLMNNALLEEWCQDVSTTGYSFRIYLELRVINCPKLQELPQIFYPQKLEVSGCTSLRTIPGPQCSQLQCLELDKCIGTSLLEAIPSTSSLYSLSISNVKNLANLPQFPHLPGLQALYIDNCDDLTSLSSKSDSLLQSLTSLKFLSISGCRAMKTFQDGLPTSIEWLNIKDCSMLKSFHSRNFLTNLTSLKDLYLEDCPQLEFLPEDGIPTGLQHLCIRGCPLLTQKCSKNTGGQYWPMISHIDDLEIDFIKTPEPHTATCPGIRCLGCFGA</sequence>
<evidence type="ECO:0000259" key="7">
    <source>
        <dbReference type="Pfam" id="PF18052"/>
    </source>
</evidence>
<accession>A0A9Q1KA92</accession>
<dbReference type="OrthoDB" id="2973320at2759"/>
<dbReference type="GO" id="GO:0051707">
    <property type="term" value="P:response to other organism"/>
    <property type="evidence" value="ECO:0007669"/>
    <property type="project" value="UniProtKB-ARBA"/>
</dbReference>
<dbReference type="GO" id="GO:0005524">
    <property type="term" value="F:ATP binding"/>
    <property type="evidence" value="ECO:0007669"/>
    <property type="project" value="UniProtKB-KW"/>
</dbReference>
<protein>
    <submittedName>
        <fullName evidence="11">Uncharacterized protein</fullName>
    </submittedName>
</protein>
<dbReference type="Pfam" id="PF18052">
    <property type="entry name" value="Rx_N"/>
    <property type="match status" value="1"/>
</dbReference>
<dbReference type="GO" id="GO:0043531">
    <property type="term" value="F:ADP binding"/>
    <property type="evidence" value="ECO:0007669"/>
    <property type="project" value="InterPro"/>
</dbReference>
<dbReference type="SUPFAM" id="SSF52058">
    <property type="entry name" value="L domain-like"/>
    <property type="match status" value="2"/>
</dbReference>
<feature type="domain" description="Disease resistance protein winged helix" evidence="8">
    <location>
        <begin position="329"/>
        <end position="370"/>
    </location>
</feature>
<keyword evidence="1" id="KW-0433">Leucine-rich repeat</keyword>
<evidence type="ECO:0000256" key="5">
    <source>
        <dbReference type="ARBA" id="ARBA00022840"/>
    </source>
</evidence>
<evidence type="ECO:0000313" key="12">
    <source>
        <dbReference type="Proteomes" id="UP001153076"/>
    </source>
</evidence>
<evidence type="ECO:0000256" key="4">
    <source>
        <dbReference type="ARBA" id="ARBA00022821"/>
    </source>
</evidence>
<feature type="domain" description="R13L1/DRL21-like LRR repeat region" evidence="10">
    <location>
        <begin position="614"/>
        <end position="735"/>
    </location>
</feature>
<dbReference type="InterPro" id="IPR058922">
    <property type="entry name" value="WHD_DRP"/>
</dbReference>
<reference evidence="11" key="1">
    <citation type="submission" date="2022-04" db="EMBL/GenBank/DDBJ databases">
        <title>Carnegiea gigantea Genome sequencing and assembly v2.</title>
        <authorList>
            <person name="Copetti D."/>
            <person name="Sanderson M.J."/>
            <person name="Burquez A."/>
            <person name="Wojciechowski M.F."/>
        </authorList>
    </citation>
    <scope>NUCLEOTIDE SEQUENCE</scope>
    <source>
        <strain evidence="11">SGP5-SGP5p</strain>
        <tissue evidence="11">Aerial part</tissue>
    </source>
</reference>
<evidence type="ECO:0000256" key="2">
    <source>
        <dbReference type="ARBA" id="ARBA00022737"/>
    </source>
</evidence>
<dbReference type="Gene3D" id="1.20.5.4130">
    <property type="match status" value="1"/>
</dbReference>
<dbReference type="EMBL" id="JAKOGI010000227">
    <property type="protein sequence ID" value="KAJ8439188.1"/>
    <property type="molecule type" value="Genomic_DNA"/>
</dbReference>
<dbReference type="InterPro" id="IPR055414">
    <property type="entry name" value="LRR_R13L4/SHOC2-like"/>
</dbReference>
<dbReference type="Pfam" id="PF25019">
    <property type="entry name" value="LRR_R13L1-DRL21"/>
    <property type="match status" value="1"/>
</dbReference>
<feature type="domain" description="NB-ARC" evidence="6">
    <location>
        <begin position="130"/>
        <end position="241"/>
    </location>
</feature>
<keyword evidence="2" id="KW-0677">Repeat</keyword>
<dbReference type="PANTHER" id="PTHR36766">
    <property type="entry name" value="PLANT BROAD-SPECTRUM MILDEW RESISTANCE PROTEIN RPW8"/>
    <property type="match status" value="1"/>
</dbReference>
<dbReference type="Gene3D" id="3.80.10.10">
    <property type="entry name" value="Ribonuclease Inhibitor"/>
    <property type="match status" value="2"/>
</dbReference>
<evidence type="ECO:0000259" key="9">
    <source>
        <dbReference type="Pfam" id="PF23598"/>
    </source>
</evidence>
<dbReference type="Gene3D" id="1.10.8.430">
    <property type="entry name" value="Helical domain of apoptotic protease-activating factors"/>
    <property type="match status" value="1"/>
</dbReference>
<dbReference type="Proteomes" id="UP001153076">
    <property type="component" value="Unassembled WGS sequence"/>
</dbReference>
<dbReference type="InterPro" id="IPR042197">
    <property type="entry name" value="Apaf_helical"/>
</dbReference>
<dbReference type="Pfam" id="PF23598">
    <property type="entry name" value="LRR_14"/>
    <property type="match status" value="1"/>
</dbReference>
<dbReference type="InterPro" id="IPR041118">
    <property type="entry name" value="Rx_N"/>
</dbReference>
<dbReference type="AlphaFoldDB" id="A0A9Q1KA92"/>
<dbReference type="PANTHER" id="PTHR36766:SF40">
    <property type="entry name" value="DISEASE RESISTANCE PROTEIN RGA3"/>
    <property type="match status" value="1"/>
</dbReference>
<dbReference type="PRINTS" id="PR00364">
    <property type="entry name" value="DISEASERSIST"/>
</dbReference>
<name>A0A9Q1KA92_9CARY</name>
<dbReference type="Pfam" id="PF00931">
    <property type="entry name" value="NB-ARC"/>
    <property type="match status" value="1"/>
</dbReference>
<dbReference type="SUPFAM" id="SSF52540">
    <property type="entry name" value="P-loop containing nucleoside triphosphate hydrolases"/>
    <property type="match status" value="1"/>
</dbReference>
<dbReference type="GO" id="GO:0006952">
    <property type="term" value="P:defense response"/>
    <property type="evidence" value="ECO:0007669"/>
    <property type="project" value="UniProtKB-KW"/>
</dbReference>
<evidence type="ECO:0000259" key="10">
    <source>
        <dbReference type="Pfam" id="PF25019"/>
    </source>
</evidence>
<evidence type="ECO:0000313" key="11">
    <source>
        <dbReference type="EMBL" id="KAJ8439188.1"/>
    </source>
</evidence>
<gene>
    <name evidence="11" type="ORF">Cgig2_003401</name>
</gene>
<keyword evidence="12" id="KW-1185">Reference proteome</keyword>
<proteinExistence type="predicted"/>
<keyword evidence="3" id="KW-0547">Nucleotide-binding</keyword>